<comment type="caution">
    <text evidence="3">The sequence shown here is derived from an EMBL/GenBank/DDBJ whole genome shotgun (WGS) entry which is preliminary data.</text>
</comment>
<organism evidence="3">
    <name type="scientific">mine drainage metagenome</name>
    <dbReference type="NCBI Taxonomy" id="410659"/>
    <lineage>
        <taxon>unclassified sequences</taxon>
        <taxon>metagenomes</taxon>
        <taxon>ecological metagenomes</taxon>
    </lineage>
</organism>
<evidence type="ECO:0000313" key="3">
    <source>
        <dbReference type="EMBL" id="OIQ68745.1"/>
    </source>
</evidence>
<reference evidence="3" key="1">
    <citation type="submission" date="2016-10" db="EMBL/GenBank/DDBJ databases">
        <title>Sequence of Gallionella enrichment culture.</title>
        <authorList>
            <person name="Poehlein A."/>
            <person name="Muehling M."/>
            <person name="Daniel R."/>
        </authorList>
    </citation>
    <scope>NUCLEOTIDE SEQUENCE</scope>
</reference>
<accession>A0A1J5PAT2</accession>
<gene>
    <name evidence="3" type="ORF">GALL_496590</name>
</gene>
<feature type="coiled-coil region" evidence="1">
    <location>
        <begin position="89"/>
        <end position="116"/>
    </location>
</feature>
<name>A0A1J5PAT2_9ZZZZ</name>
<dbReference type="AlphaFoldDB" id="A0A1J5PAT2"/>
<evidence type="ECO:0008006" key="4">
    <source>
        <dbReference type="Google" id="ProtNLM"/>
    </source>
</evidence>
<feature type="region of interest" description="Disordered" evidence="2">
    <location>
        <begin position="1"/>
        <end position="32"/>
    </location>
</feature>
<sequence>MSSSLIAVRDDGRMPSPGPRSGGPTSRRSFTSAQKLDHLAAYEVAVADGQGGAYLREHGLYSSLISEWRRMRDAGVLAGKQPGEKVGKLTAEQAEIARLRRQLDKAERRLVTTEAALVIMGKAHDLLDVLTKSSQDDSEHTTR</sequence>
<proteinExistence type="predicted"/>
<evidence type="ECO:0000256" key="2">
    <source>
        <dbReference type="SAM" id="MobiDB-lite"/>
    </source>
</evidence>
<dbReference type="EMBL" id="MLJW01005132">
    <property type="protein sequence ID" value="OIQ68745.1"/>
    <property type="molecule type" value="Genomic_DNA"/>
</dbReference>
<protein>
    <recommendedName>
        <fullName evidence="4">Transposase</fullName>
    </recommendedName>
</protein>
<evidence type="ECO:0000256" key="1">
    <source>
        <dbReference type="SAM" id="Coils"/>
    </source>
</evidence>
<keyword evidence="1" id="KW-0175">Coiled coil</keyword>